<evidence type="ECO:0000313" key="7">
    <source>
        <dbReference type="Proteomes" id="UP000694560"/>
    </source>
</evidence>
<evidence type="ECO:0000256" key="3">
    <source>
        <dbReference type="ARBA" id="ARBA00023306"/>
    </source>
</evidence>
<protein>
    <recommendedName>
        <fullName evidence="2">Arginine vasopressin-induced protein 1</fullName>
    </recommendedName>
</protein>
<keyword evidence="7" id="KW-1185">Reference proteome</keyword>
<dbReference type="AlphaFoldDB" id="A0A8C5TI19"/>
<comment type="function">
    <text evidence="1">May be involved in MAP kinase activation, epithelial sodium channel (ENaC) down-regulation and cell cycling.</text>
</comment>
<sequence>MGTPASVVNDSPGRAAPAARGRKRASANIFQGVGLLELRSLFRSGGRAARGARPPRLAVRRPVRPGAAGQPGQARPGHLLNIHFFPVGSWRRSWRVTEGPRRSRGPCSCAERLEHGEQLSKDTKCTGQSAMNG</sequence>
<feature type="domain" description="Arginine vasopressin-induced protein 1/transcriptional and immune response regulator" evidence="5">
    <location>
        <begin position="2"/>
        <end position="46"/>
    </location>
</feature>
<feature type="region of interest" description="Disordered" evidence="4">
    <location>
        <begin position="1"/>
        <end position="23"/>
    </location>
</feature>
<evidence type="ECO:0000256" key="2">
    <source>
        <dbReference type="ARBA" id="ARBA00020697"/>
    </source>
</evidence>
<dbReference type="Ensembl" id="ENSMCST00000008481.1">
    <property type="protein sequence ID" value="ENSMCSP00000008283.1"/>
    <property type="gene ID" value="ENSMCSG00000005901.1"/>
</dbReference>
<evidence type="ECO:0000256" key="4">
    <source>
        <dbReference type="SAM" id="MobiDB-lite"/>
    </source>
</evidence>
<reference evidence="6" key="1">
    <citation type="submission" date="2025-08" db="UniProtKB">
        <authorList>
            <consortium name="Ensembl"/>
        </authorList>
    </citation>
    <scope>IDENTIFICATION</scope>
</reference>
<dbReference type="InterPro" id="IPR020282">
    <property type="entry name" value="Avpi1/C8orf4_dom"/>
</dbReference>
<accession>A0A8C5TI19</accession>
<evidence type="ECO:0000256" key="1">
    <source>
        <dbReference type="ARBA" id="ARBA00002403"/>
    </source>
</evidence>
<keyword evidence="3" id="KW-0131">Cell cycle</keyword>
<proteinExistence type="predicted"/>
<reference evidence="6" key="2">
    <citation type="submission" date="2025-09" db="UniProtKB">
        <authorList>
            <consortium name="Ensembl"/>
        </authorList>
    </citation>
    <scope>IDENTIFICATION</scope>
</reference>
<evidence type="ECO:0000259" key="5">
    <source>
        <dbReference type="Pfam" id="PF15063"/>
    </source>
</evidence>
<evidence type="ECO:0000313" key="6">
    <source>
        <dbReference type="Ensembl" id="ENSMCSP00000008283.1"/>
    </source>
</evidence>
<dbReference type="Pfam" id="PF15063">
    <property type="entry name" value="TC1"/>
    <property type="match status" value="1"/>
</dbReference>
<dbReference type="PANTHER" id="PTHR14350">
    <property type="entry name" value="ARGININE VASOPRESSIN-INDUCED PROTEIN 1"/>
    <property type="match status" value="1"/>
</dbReference>
<dbReference type="Proteomes" id="UP000694560">
    <property type="component" value="Unplaced"/>
</dbReference>
<name>A0A8C5TI19_9PASS</name>
<organism evidence="6 7">
    <name type="scientific">Malurus cyaneus samueli</name>
    <dbReference type="NCBI Taxonomy" id="2593467"/>
    <lineage>
        <taxon>Eukaryota</taxon>
        <taxon>Metazoa</taxon>
        <taxon>Chordata</taxon>
        <taxon>Craniata</taxon>
        <taxon>Vertebrata</taxon>
        <taxon>Euteleostomi</taxon>
        <taxon>Archelosauria</taxon>
        <taxon>Archosauria</taxon>
        <taxon>Dinosauria</taxon>
        <taxon>Saurischia</taxon>
        <taxon>Theropoda</taxon>
        <taxon>Coelurosauria</taxon>
        <taxon>Aves</taxon>
        <taxon>Neognathae</taxon>
        <taxon>Neoaves</taxon>
        <taxon>Telluraves</taxon>
        <taxon>Australaves</taxon>
        <taxon>Passeriformes</taxon>
        <taxon>Meliphagoidea</taxon>
        <taxon>Maluridae</taxon>
        <taxon>Malurus</taxon>
    </lineage>
</organism>
<dbReference type="InterPro" id="IPR039579">
    <property type="entry name" value="AVPI1"/>
</dbReference>